<gene>
    <name evidence="1" type="ORF">RRG08_015088</name>
</gene>
<evidence type="ECO:0000313" key="1">
    <source>
        <dbReference type="EMBL" id="KAK3800123.1"/>
    </source>
</evidence>
<keyword evidence="2" id="KW-1185">Reference proteome</keyword>
<comment type="caution">
    <text evidence="1">The sequence shown here is derived from an EMBL/GenBank/DDBJ whole genome shotgun (WGS) entry which is preliminary data.</text>
</comment>
<organism evidence="1 2">
    <name type="scientific">Elysia crispata</name>
    <name type="common">lettuce slug</name>
    <dbReference type="NCBI Taxonomy" id="231223"/>
    <lineage>
        <taxon>Eukaryota</taxon>
        <taxon>Metazoa</taxon>
        <taxon>Spiralia</taxon>
        <taxon>Lophotrochozoa</taxon>
        <taxon>Mollusca</taxon>
        <taxon>Gastropoda</taxon>
        <taxon>Heterobranchia</taxon>
        <taxon>Euthyneura</taxon>
        <taxon>Panpulmonata</taxon>
        <taxon>Sacoglossa</taxon>
        <taxon>Placobranchoidea</taxon>
        <taxon>Plakobranchidae</taxon>
        <taxon>Elysia</taxon>
    </lineage>
</organism>
<reference evidence="1" key="1">
    <citation type="journal article" date="2023" name="G3 (Bethesda)">
        <title>A reference genome for the long-term kleptoplast-retaining sea slug Elysia crispata morphotype clarki.</title>
        <authorList>
            <person name="Eastman K.E."/>
            <person name="Pendleton A.L."/>
            <person name="Shaikh M.A."/>
            <person name="Suttiyut T."/>
            <person name="Ogas R."/>
            <person name="Tomko P."/>
            <person name="Gavelis G."/>
            <person name="Widhalm J.R."/>
            <person name="Wisecaver J.H."/>
        </authorList>
    </citation>
    <scope>NUCLEOTIDE SEQUENCE</scope>
    <source>
        <strain evidence="1">ECLA1</strain>
    </source>
</reference>
<proteinExistence type="predicted"/>
<sequence length="166" mass="18503">MGGRDWRGGEERPHSEPLSGWFNFAAGLMRGRRQVSERLASLQISQHSARISALIEPFTHILEGRFTAGVYLVYFWKHPGLTCLYVVRFGDDFLVCWSGLGLTASPIVRPAPPCPRVYQQCCCYPLRPDLLLDNSLEADTTNPGNFSVTPDKALCEMALPPEGLLH</sequence>
<dbReference type="AlphaFoldDB" id="A0AAE1B5M9"/>
<name>A0AAE1B5M9_9GAST</name>
<accession>A0AAE1B5M9</accession>
<protein>
    <submittedName>
        <fullName evidence="1">Uncharacterized protein</fullName>
    </submittedName>
</protein>
<evidence type="ECO:0000313" key="2">
    <source>
        <dbReference type="Proteomes" id="UP001283361"/>
    </source>
</evidence>
<dbReference type="Proteomes" id="UP001283361">
    <property type="component" value="Unassembled WGS sequence"/>
</dbReference>
<dbReference type="EMBL" id="JAWDGP010000502">
    <property type="protein sequence ID" value="KAK3800123.1"/>
    <property type="molecule type" value="Genomic_DNA"/>
</dbReference>